<protein>
    <submittedName>
        <fullName evidence="1">Type III secretion system protein</fullName>
    </submittedName>
</protein>
<dbReference type="InterPro" id="IPR047754">
    <property type="entry name" value="T3SS_SctI-like"/>
</dbReference>
<gene>
    <name evidence="1" type="ORF">NCTC10376_02340</name>
</gene>
<dbReference type="OrthoDB" id="6464569at2"/>
<name>A0A379FAH6_PROVU</name>
<dbReference type="EMBL" id="UGTW01000001">
    <property type="protein sequence ID" value="SUC16442.1"/>
    <property type="molecule type" value="Genomic_DNA"/>
</dbReference>
<accession>A0A379FAH6</accession>
<dbReference type="RefSeq" id="WP_036934482.1">
    <property type="nucleotide sequence ID" value="NZ_CABMNT010000003.1"/>
</dbReference>
<dbReference type="GeneID" id="93392933"/>
<dbReference type="NCBIfam" id="NF038054">
    <property type="entry name" value="T3SS_SctI"/>
    <property type="match status" value="1"/>
</dbReference>
<proteinExistence type="predicted"/>
<evidence type="ECO:0000313" key="1">
    <source>
        <dbReference type="EMBL" id="SUC16442.1"/>
    </source>
</evidence>
<reference evidence="1 2" key="1">
    <citation type="submission" date="2018-06" db="EMBL/GenBank/DDBJ databases">
        <authorList>
            <consortium name="Pathogen Informatics"/>
            <person name="Doyle S."/>
        </authorList>
    </citation>
    <scope>NUCLEOTIDE SEQUENCE [LARGE SCALE GENOMIC DNA]</scope>
    <source>
        <strain evidence="1 2">NCTC10376</strain>
    </source>
</reference>
<dbReference type="Proteomes" id="UP000254331">
    <property type="component" value="Unassembled WGS sequence"/>
</dbReference>
<evidence type="ECO:0000313" key="2">
    <source>
        <dbReference type="Proteomes" id="UP000254331"/>
    </source>
</evidence>
<sequence length="94" mass="10449">MAITPVVPVHLATLPNDKSDSDDNLSSMMINSITNGFQYEKQIQEKLTTLSKLSDVQSYTQLQTTLNDYTITMNLASTLARKSLNIVETLLKAQ</sequence>
<organism evidence="1 2">
    <name type="scientific">Proteus vulgaris</name>
    <dbReference type="NCBI Taxonomy" id="585"/>
    <lineage>
        <taxon>Bacteria</taxon>
        <taxon>Pseudomonadati</taxon>
        <taxon>Pseudomonadota</taxon>
        <taxon>Gammaproteobacteria</taxon>
        <taxon>Enterobacterales</taxon>
        <taxon>Morganellaceae</taxon>
        <taxon>Proteus</taxon>
    </lineage>
</organism>
<dbReference type="AlphaFoldDB" id="A0A379FAH6"/>